<protein>
    <submittedName>
        <fullName evidence="2">Uncharacterized protein</fullName>
    </submittedName>
</protein>
<comment type="caution">
    <text evidence="2">The sequence shown here is derived from an EMBL/GenBank/DDBJ whole genome shotgun (WGS) entry which is preliminary data.</text>
</comment>
<dbReference type="EMBL" id="BMCG01000005">
    <property type="protein sequence ID" value="GGC16564.1"/>
    <property type="molecule type" value="Genomic_DNA"/>
</dbReference>
<keyword evidence="3" id="KW-1185">Reference proteome</keyword>
<name>A0A8J2UM51_9BURK</name>
<evidence type="ECO:0000313" key="3">
    <source>
        <dbReference type="Proteomes" id="UP000620266"/>
    </source>
</evidence>
<dbReference type="Proteomes" id="UP000620266">
    <property type="component" value="Unassembled WGS sequence"/>
</dbReference>
<reference evidence="2" key="2">
    <citation type="submission" date="2020-09" db="EMBL/GenBank/DDBJ databases">
        <authorList>
            <person name="Sun Q."/>
            <person name="Sedlacek I."/>
        </authorList>
    </citation>
    <scope>NUCLEOTIDE SEQUENCE</scope>
    <source>
        <strain evidence="2">CCM 7086</strain>
    </source>
</reference>
<reference evidence="2" key="1">
    <citation type="journal article" date="2014" name="Int. J. Syst. Evol. Microbiol.">
        <title>Complete genome sequence of Corynebacterium casei LMG S-19264T (=DSM 44701T), isolated from a smear-ripened cheese.</title>
        <authorList>
            <consortium name="US DOE Joint Genome Institute (JGI-PGF)"/>
            <person name="Walter F."/>
            <person name="Albersmeier A."/>
            <person name="Kalinowski J."/>
            <person name="Ruckert C."/>
        </authorList>
    </citation>
    <scope>NUCLEOTIDE SEQUENCE</scope>
    <source>
        <strain evidence="2">CCM 7086</strain>
    </source>
</reference>
<feature type="compositionally biased region" description="Basic and acidic residues" evidence="1">
    <location>
        <begin position="66"/>
        <end position="81"/>
    </location>
</feature>
<feature type="region of interest" description="Disordered" evidence="1">
    <location>
        <begin position="65"/>
        <end position="87"/>
    </location>
</feature>
<accession>A0A8J2UM51</accession>
<sequence length="193" mass="20972">MLERVLQIERIAMLLPQIADVERHGIDLLDGACQLLGIGAGQGLRADDRGLFGVAPNMIDPVQCHDPYRDGKKQEYDRPDQDGVEMAPRECGPVTVACLTRERGQWVTDLSRKRFTKKVNPGTHASSCPEETMSVAWRDDGCHSRGKTGFGKEIVAVEESLLSQPVMSVVRSGKERAAGAGNVAGRSGRFKAG</sequence>
<proteinExistence type="predicted"/>
<gene>
    <name evidence="2" type="ORF">GCM10007205_26960</name>
</gene>
<evidence type="ECO:0000256" key="1">
    <source>
        <dbReference type="SAM" id="MobiDB-lite"/>
    </source>
</evidence>
<organism evidence="2 3">
    <name type="scientific">Oxalicibacterium flavum</name>
    <dbReference type="NCBI Taxonomy" id="179467"/>
    <lineage>
        <taxon>Bacteria</taxon>
        <taxon>Pseudomonadati</taxon>
        <taxon>Pseudomonadota</taxon>
        <taxon>Betaproteobacteria</taxon>
        <taxon>Burkholderiales</taxon>
        <taxon>Oxalobacteraceae</taxon>
        <taxon>Oxalicibacterium</taxon>
    </lineage>
</organism>
<evidence type="ECO:0000313" key="2">
    <source>
        <dbReference type="EMBL" id="GGC16564.1"/>
    </source>
</evidence>
<dbReference type="AlphaFoldDB" id="A0A8J2UM51"/>